<name>A0A8H3IJH8_9LECA</name>
<dbReference type="AlphaFoldDB" id="A0A8H3IJH8"/>
<evidence type="ECO:0000259" key="3">
    <source>
        <dbReference type="Pfam" id="PF00155"/>
    </source>
</evidence>
<dbReference type="PANTHER" id="PTHR43510">
    <property type="entry name" value="AMINOTRANSFERASE FUNCTION, HYPOTHETICAL (EUROFUNG)"/>
    <property type="match status" value="1"/>
</dbReference>
<proteinExistence type="inferred from homology"/>
<organism evidence="4 5">
    <name type="scientific">Gomphillus americanus</name>
    <dbReference type="NCBI Taxonomy" id="1940652"/>
    <lineage>
        <taxon>Eukaryota</taxon>
        <taxon>Fungi</taxon>
        <taxon>Dikarya</taxon>
        <taxon>Ascomycota</taxon>
        <taxon>Pezizomycotina</taxon>
        <taxon>Lecanoromycetes</taxon>
        <taxon>OSLEUM clade</taxon>
        <taxon>Ostropomycetidae</taxon>
        <taxon>Ostropales</taxon>
        <taxon>Graphidaceae</taxon>
        <taxon>Gomphilloideae</taxon>
        <taxon>Gomphillus</taxon>
    </lineage>
</organism>
<dbReference type="InterPro" id="IPR004839">
    <property type="entry name" value="Aminotransferase_I/II_large"/>
</dbReference>
<dbReference type="CDD" id="cd00609">
    <property type="entry name" value="AAT_like"/>
    <property type="match status" value="1"/>
</dbReference>
<dbReference type="EMBL" id="CAJPDQ010000019">
    <property type="protein sequence ID" value="CAF9923200.1"/>
    <property type="molecule type" value="Genomic_DNA"/>
</dbReference>
<evidence type="ECO:0000256" key="2">
    <source>
        <dbReference type="ARBA" id="ARBA00022898"/>
    </source>
</evidence>
<evidence type="ECO:0000313" key="5">
    <source>
        <dbReference type="Proteomes" id="UP000664169"/>
    </source>
</evidence>
<evidence type="ECO:0000313" key="4">
    <source>
        <dbReference type="EMBL" id="CAF9923200.1"/>
    </source>
</evidence>
<dbReference type="OrthoDB" id="7042322at2759"/>
<dbReference type="InterPro" id="IPR004838">
    <property type="entry name" value="NHTrfase_class1_PyrdxlP-BS"/>
</dbReference>
<evidence type="ECO:0000256" key="1">
    <source>
        <dbReference type="ARBA" id="ARBA00007441"/>
    </source>
</evidence>
<dbReference type="GO" id="GO:0030170">
    <property type="term" value="F:pyridoxal phosphate binding"/>
    <property type="evidence" value="ECO:0007669"/>
    <property type="project" value="InterPro"/>
</dbReference>
<dbReference type="GO" id="GO:0003824">
    <property type="term" value="F:catalytic activity"/>
    <property type="evidence" value="ECO:0007669"/>
    <property type="project" value="InterPro"/>
</dbReference>
<keyword evidence="2" id="KW-0663">Pyridoxal phosphate</keyword>
<dbReference type="InterPro" id="IPR015424">
    <property type="entry name" value="PyrdxlP-dep_Trfase"/>
</dbReference>
<sequence>MDEYEVTARFNIAETCATSISIDDVCTWAGVGPGAIFPPSRRLVYGSIRGSDALRKNLAAIYNNDSNNNNSATPVSGRGLLKENNFLITNGAIGANFAVFYSLIGKGDHVICHHPTYQQLYSVPKSLGARVDLWRTSAEDGWELDLDQLKKMIRSETKMVVLNNPQNPTGKVITKSVFESVIEIAREHGLYVFVDEVYRPLFHGILPSDPEYPPPAVHWDYDRIVSTGSMSKAYSLAGIRVGWIVSRSLEIVEACAEARDYTMISVSQLDDQLATIAMGSDCNQKIIERNIKLAQKNLAILDDFVQNHVGKCEYVKSRAGTTAFIRFFRDGKPVDDVAFCKAAHAYGAFMVPGNHCFADGADFRGYVRIGYVCATEELEAGLKALEDFIQKEYESLPLAV</sequence>
<gene>
    <name evidence="4" type="ORF">GOMPHAMPRED_002766</name>
</gene>
<dbReference type="Pfam" id="PF00155">
    <property type="entry name" value="Aminotran_1_2"/>
    <property type="match status" value="1"/>
</dbReference>
<dbReference type="PANTHER" id="PTHR43510:SF1">
    <property type="entry name" value="AMINOTRANSFERASE FUNCTION, HYPOTHETICAL (EUROFUNG)"/>
    <property type="match status" value="1"/>
</dbReference>
<keyword evidence="5" id="KW-1185">Reference proteome</keyword>
<dbReference type="PROSITE" id="PS00105">
    <property type="entry name" value="AA_TRANSFER_CLASS_1"/>
    <property type="match status" value="1"/>
</dbReference>
<dbReference type="Gene3D" id="3.90.1150.10">
    <property type="entry name" value="Aspartate Aminotransferase, domain 1"/>
    <property type="match status" value="1"/>
</dbReference>
<reference evidence="4" key="1">
    <citation type="submission" date="2021-03" db="EMBL/GenBank/DDBJ databases">
        <authorList>
            <person name="Tagirdzhanova G."/>
        </authorList>
    </citation>
    <scope>NUCLEOTIDE SEQUENCE</scope>
</reference>
<comment type="caution">
    <text evidence="4">The sequence shown here is derived from an EMBL/GenBank/DDBJ whole genome shotgun (WGS) entry which is preliminary data.</text>
</comment>
<dbReference type="Gene3D" id="3.40.640.10">
    <property type="entry name" value="Type I PLP-dependent aspartate aminotransferase-like (Major domain)"/>
    <property type="match status" value="1"/>
</dbReference>
<feature type="domain" description="Aminotransferase class I/classII large" evidence="3">
    <location>
        <begin position="42"/>
        <end position="385"/>
    </location>
</feature>
<dbReference type="InterPro" id="IPR015421">
    <property type="entry name" value="PyrdxlP-dep_Trfase_major"/>
</dbReference>
<dbReference type="SUPFAM" id="SSF53383">
    <property type="entry name" value="PLP-dependent transferases"/>
    <property type="match status" value="1"/>
</dbReference>
<protein>
    <recommendedName>
        <fullName evidence="3">Aminotransferase class I/classII large domain-containing protein</fullName>
    </recommendedName>
</protein>
<comment type="similarity">
    <text evidence="1">Belongs to the class-I pyridoxal-phosphate-dependent aminotransferase family.</text>
</comment>
<accession>A0A8H3IJH8</accession>
<dbReference type="Proteomes" id="UP000664169">
    <property type="component" value="Unassembled WGS sequence"/>
</dbReference>
<dbReference type="InterPro" id="IPR015422">
    <property type="entry name" value="PyrdxlP-dep_Trfase_small"/>
</dbReference>